<evidence type="ECO:0000313" key="1">
    <source>
        <dbReference type="EMBL" id="QPP05202.1"/>
    </source>
</evidence>
<reference evidence="2" key="1">
    <citation type="submission" date="2020-02" db="EMBL/GenBank/DDBJ databases">
        <title>Streptomyces sp. ASO4wet.</title>
        <authorList>
            <person name="Risdian C."/>
            <person name="Landwehr W."/>
            <person name="Schupp P."/>
            <person name="Wink J."/>
        </authorList>
    </citation>
    <scope>NUCLEOTIDE SEQUENCE [LARGE SCALE GENOMIC DNA]</scope>
    <source>
        <strain evidence="2">ASO4wet</strain>
    </source>
</reference>
<dbReference type="EMBL" id="CP048882">
    <property type="protein sequence ID" value="QPP05202.1"/>
    <property type="molecule type" value="Genomic_DNA"/>
</dbReference>
<keyword evidence="2" id="KW-1185">Reference proteome</keyword>
<proteinExistence type="predicted"/>
<protein>
    <submittedName>
        <fullName evidence="1">Uncharacterized protein</fullName>
    </submittedName>
</protein>
<accession>A0A7T1WQR2</accession>
<evidence type="ECO:0000313" key="2">
    <source>
        <dbReference type="Proteomes" id="UP000595046"/>
    </source>
</evidence>
<dbReference type="KEGG" id="sbat:G4Z16_01035"/>
<dbReference type="Proteomes" id="UP000595046">
    <property type="component" value="Chromosome"/>
</dbReference>
<dbReference type="RefSeq" id="WP_197348704.1">
    <property type="nucleotide sequence ID" value="NZ_CP048882.1"/>
</dbReference>
<sequence length="269" mass="30269">MQSVSSLLALRRAEIPRTSNGLPALDEAAPHQQCFQATLLTCLLSNDDHRHEWEHPTRPAMASVSCYLNRIVPHRDRVELVTNTACRVASRMLPLLHWDSQISGIPGLRLLEISRRRLRLCHVPTGARLDLVDSSNSASRRDMSEDLRYETQWHTKDDGEPLWRQDTLSSLEGAHEQRWATTPWTGLRSSVLVRMMALVWDFQPVWSPAPPGGRYERLTFMGPESPHSAGELLTSSAARIPDTAYQARGEHEGVLTQGDVGLVLTRASW</sequence>
<organism evidence="1 2">
    <name type="scientific">Streptomyces bathyalis</name>
    <dbReference type="NCBI Taxonomy" id="2710756"/>
    <lineage>
        <taxon>Bacteria</taxon>
        <taxon>Bacillati</taxon>
        <taxon>Actinomycetota</taxon>
        <taxon>Actinomycetes</taxon>
        <taxon>Kitasatosporales</taxon>
        <taxon>Streptomycetaceae</taxon>
        <taxon>Streptomyces</taxon>
    </lineage>
</organism>
<gene>
    <name evidence="1" type="ORF">G4Z16_01035</name>
</gene>
<dbReference type="AlphaFoldDB" id="A0A7T1WQR2"/>
<name>A0A7T1WQR2_9ACTN</name>